<evidence type="ECO:0000259" key="7">
    <source>
        <dbReference type="PROSITE" id="PS00028"/>
    </source>
</evidence>
<feature type="region of interest" description="Disordered" evidence="6">
    <location>
        <begin position="499"/>
        <end position="518"/>
    </location>
</feature>
<feature type="region of interest" description="Disordered" evidence="6">
    <location>
        <begin position="532"/>
        <end position="554"/>
    </location>
</feature>
<dbReference type="SMART" id="SM00451">
    <property type="entry name" value="ZnF_U1"/>
    <property type="match status" value="7"/>
</dbReference>
<feature type="domain" description="C2H2-type" evidence="7">
    <location>
        <begin position="244"/>
        <end position="266"/>
    </location>
</feature>
<dbReference type="InterPro" id="IPR043519">
    <property type="entry name" value="NT_sf"/>
</dbReference>
<feature type="domain" description="C2H2-type" evidence="7">
    <location>
        <begin position="76"/>
        <end position="98"/>
    </location>
</feature>
<evidence type="ECO:0000256" key="5">
    <source>
        <dbReference type="ARBA" id="ARBA00022842"/>
    </source>
</evidence>
<feature type="compositionally biased region" description="Basic and acidic residues" evidence="6">
    <location>
        <begin position="532"/>
        <end position="549"/>
    </location>
</feature>
<evidence type="ECO:0000256" key="3">
    <source>
        <dbReference type="ARBA" id="ARBA00022679"/>
    </source>
</evidence>
<sequence length="1237" mass="142840">MEPRSITFQWIKPYLQEEKLPDAIHSRNGEAPYHCTVCNCRLASQMNVNEHVKKDSHKIELKKNFIIKIGYTSFGCLVCYRLFYDFHFLTEHLSTEIHQLRRKVSQQSPEEIVDKLLKSITIHGSKNYSCSRCRVWLEGDPVTSLLHSFESNHWILQMDDIFPKTQLDVKPTRITFKTLKPHFLHNKLPNGIETTIDQSFYLCTVCNCRIKHSIMINEHVNRVRHKMEIKKNFIIKIGKATFVCLSCIDTFSSLQLLEQHLNTGNHQVIRSKTRSPPADIVNELLKPITMHGVNKYSCSTCRNWIKGNQLVPLLHTLGSAHNSSVKSRLISNNVPQGNNNAGEVKDPSSSQYGLVSKYLAEPSLIKYLPEGIESLAKKSLFCTICPSWLSSGKSIDEHIATLDHRANGPRVVKAISNGSFQCEVCTMEVSRGGVHRHLLDVDHCSKKEAKFPTDPEIVSTQKFDLPEGIVRVAGKAGFLCKFCETMICGTLTYVKRHVDSKHHRSKNAGKESRTLENLGTRVPDAVKPVLDRKTSLSSIPDRKSRDAVKRKERPQRRVFPRVRDKQKVTCSFCKKNIKSILMLHAHLTEHIWPRFIEKKADEKLIRNISFLEEDLEIEKTNNEPDQDDLELIGKPEVHQLLGPRKKWRKRQLDIDIRDDVNIYEVDEQKREDLQLGLLLIIVTDEKSFHCLVCRNNVNYSIEALYEHLFQVYHLDSLQLMIEDHRMFQDYPDELSDLALSYEYMEEVNDDSVECHACKIFVVNDTSSLHQHIKNTKHTNSWKVLNEKAKSWYSTLSPRMCADYYSVKYYWCVVCTSIFTTEMHFRKHLHRKNHLKRARKFTDNDVTLMFDYCLTCASLWFGFLHTFGYHSRCKMHKQYRNQYFYVVTSLPLSAERLLHSPEDKVNRLVANIDNIREETARKNRMLIDDLETFCKKKYPNCIAYSFGSRVTGLGGLRSDLDIFLDCSSGPHTYARRSPSTLEAVERIKAISSCLETNCDIWMINRVILDARVPIVKLTHRPTAIECDVSSSSSITVENTKLIKKYCEVFPNCRKMIIFMKNWMGNCDLTGSNGINSYSIAWMVIFFLQQKGILPSVGELINKCGESRRIEGWEIGVDLDFKIKNDSEASITELISEFFTFFGDFDYRNDIICPLLGRTIGKTDFSKRTQLPAEMAPYIEYLESKDNPEPLRIDSILCIQDPFDLSHNVTKAVQKCIVYRLRKFCGFSVQILDSYSVVK</sequence>
<dbReference type="Gene3D" id="3.30.460.10">
    <property type="entry name" value="Beta Polymerase, domain 2"/>
    <property type="match status" value="1"/>
</dbReference>
<protein>
    <recommendedName>
        <fullName evidence="7">C2H2-type domain-containing protein</fullName>
    </recommendedName>
</protein>
<dbReference type="InterPro" id="IPR003604">
    <property type="entry name" value="Matrin/U1-like-C_Znf_C2H2"/>
</dbReference>
<evidence type="ECO:0000256" key="2">
    <source>
        <dbReference type="ARBA" id="ARBA00001946"/>
    </source>
</evidence>
<feature type="domain" description="C2H2-type" evidence="7">
    <location>
        <begin position="811"/>
        <end position="833"/>
    </location>
</feature>
<organism evidence="8">
    <name type="scientific">Bracon brevicornis</name>
    <dbReference type="NCBI Taxonomy" id="1563983"/>
    <lineage>
        <taxon>Eukaryota</taxon>
        <taxon>Metazoa</taxon>
        <taxon>Ecdysozoa</taxon>
        <taxon>Arthropoda</taxon>
        <taxon>Hexapoda</taxon>
        <taxon>Insecta</taxon>
        <taxon>Pterygota</taxon>
        <taxon>Neoptera</taxon>
        <taxon>Endopterygota</taxon>
        <taxon>Hymenoptera</taxon>
        <taxon>Apocrita</taxon>
        <taxon>Ichneumonoidea</taxon>
        <taxon>Braconidae</taxon>
        <taxon>Braconinae</taxon>
        <taxon>Bracon</taxon>
    </lineage>
</organism>
<dbReference type="InterPro" id="IPR013087">
    <property type="entry name" value="Znf_C2H2_type"/>
</dbReference>
<dbReference type="GO" id="GO:0008270">
    <property type="term" value="F:zinc ion binding"/>
    <property type="evidence" value="ECO:0007669"/>
    <property type="project" value="InterPro"/>
</dbReference>
<dbReference type="CDD" id="cd05402">
    <property type="entry name" value="NT_PAP_TUTase"/>
    <property type="match status" value="1"/>
</dbReference>
<dbReference type="InterPro" id="IPR002058">
    <property type="entry name" value="PAP_assoc"/>
</dbReference>
<keyword evidence="3" id="KW-0808">Transferase</keyword>
<dbReference type="Gene3D" id="1.10.1410.10">
    <property type="match status" value="1"/>
</dbReference>
<dbReference type="EMBL" id="CADCXW020000001">
    <property type="protein sequence ID" value="CAD1528750.1"/>
    <property type="molecule type" value="Genomic_DNA"/>
</dbReference>
<dbReference type="AlphaFoldDB" id="A0A6V7HSU0"/>
<dbReference type="GO" id="GO:0003676">
    <property type="term" value="F:nucleic acid binding"/>
    <property type="evidence" value="ECO:0007669"/>
    <property type="project" value="InterPro"/>
</dbReference>
<feature type="domain" description="C2H2-type" evidence="7">
    <location>
        <begin position="35"/>
        <end position="57"/>
    </location>
</feature>
<evidence type="ECO:0000256" key="4">
    <source>
        <dbReference type="ARBA" id="ARBA00022723"/>
    </source>
</evidence>
<proteinExistence type="predicted"/>
<comment type="cofactor">
    <cofactor evidence="1">
        <name>Mn(2+)</name>
        <dbReference type="ChEBI" id="CHEBI:29035"/>
    </cofactor>
</comment>
<dbReference type="Pfam" id="PF03828">
    <property type="entry name" value="PAP_assoc"/>
    <property type="match status" value="1"/>
</dbReference>
<evidence type="ECO:0000256" key="6">
    <source>
        <dbReference type="SAM" id="MobiDB-lite"/>
    </source>
</evidence>
<keyword evidence="5" id="KW-0460">Magnesium</keyword>
<evidence type="ECO:0000256" key="1">
    <source>
        <dbReference type="ARBA" id="ARBA00001936"/>
    </source>
</evidence>
<dbReference type="PANTHER" id="PTHR12271">
    <property type="entry name" value="POLY A POLYMERASE CID PAP -RELATED"/>
    <property type="match status" value="1"/>
</dbReference>
<gene>
    <name evidence="8" type="ORF">BBRV_LOCUS2601</name>
</gene>
<dbReference type="SMART" id="SM00355">
    <property type="entry name" value="ZnF_C2H2"/>
    <property type="match status" value="11"/>
</dbReference>
<dbReference type="PROSITE" id="PS00028">
    <property type="entry name" value="ZINC_FINGER_C2H2_1"/>
    <property type="match status" value="4"/>
</dbReference>
<dbReference type="GO" id="GO:1990817">
    <property type="term" value="F:poly(A) RNA polymerase activity"/>
    <property type="evidence" value="ECO:0007669"/>
    <property type="project" value="UniProtKB-ARBA"/>
</dbReference>
<dbReference type="SUPFAM" id="SSF81631">
    <property type="entry name" value="PAP/OAS1 substrate-binding domain"/>
    <property type="match status" value="1"/>
</dbReference>
<dbReference type="SUPFAM" id="SSF81301">
    <property type="entry name" value="Nucleotidyltransferase"/>
    <property type="match status" value="1"/>
</dbReference>
<reference evidence="8" key="1">
    <citation type="submission" date="2020-07" db="EMBL/GenBank/DDBJ databases">
        <authorList>
            <person name="Ferguson B K."/>
        </authorList>
    </citation>
    <scope>NUCLEOTIDE SEQUENCE</scope>
    <source>
        <strain evidence="8">L06</strain>
    </source>
</reference>
<evidence type="ECO:0000313" key="8">
    <source>
        <dbReference type="EMBL" id="CAD1528750.1"/>
    </source>
</evidence>
<dbReference type="InterPro" id="IPR054708">
    <property type="entry name" value="MTPAP-like_central"/>
</dbReference>
<keyword evidence="4" id="KW-0479">Metal-binding</keyword>
<dbReference type="GO" id="GO:0031123">
    <property type="term" value="P:RNA 3'-end processing"/>
    <property type="evidence" value="ECO:0007669"/>
    <property type="project" value="TreeGrafter"/>
</dbReference>
<name>A0A6V7HSU0_9HYME</name>
<comment type="cofactor">
    <cofactor evidence="2">
        <name>Mg(2+)</name>
        <dbReference type="ChEBI" id="CHEBI:18420"/>
    </cofactor>
</comment>
<dbReference type="Pfam" id="PF22600">
    <property type="entry name" value="MTPAP-like_central"/>
    <property type="match status" value="1"/>
</dbReference>
<dbReference type="GO" id="GO:0050265">
    <property type="term" value="F:RNA uridylyltransferase activity"/>
    <property type="evidence" value="ECO:0007669"/>
    <property type="project" value="TreeGrafter"/>
</dbReference>
<dbReference type="PANTHER" id="PTHR12271:SF66">
    <property type="entry name" value="TERMINAL URIDYLYLTRANSFERASE TAILOR"/>
    <property type="match status" value="1"/>
</dbReference>
<accession>A0A6V7HSU0</accession>